<dbReference type="SUPFAM" id="SSF141259">
    <property type="entry name" value="CarD-like"/>
    <property type="match status" value="1"/>
</dbReference>
<dbReference type="SMART" id="SM01058">
    <property type="entry name" value="CarD_TRCF"/>
    <property type="match status" value="1"/>
</dbReference>
<dbReference type="PANTHER" id="PTHR38447:SF1">
    <property type="entry name" value="RNA POLYMERASE-BINDING TRANSCRIPTION FACTOR CARD"/>
    <property type="match status" value="1"/>
</dbReference>
<sequence length="188" mass="21867">MRIKNRREVCFIEITLTNLRMEVPKMFEVSDIVAYGVNGVCTVTEITTKRIDKVNVEYYVLSPNATKTAKVFVPVQNEKLVGKMRAVLTKDEIIDLLDNMPKEEEWISNKNIRFETFKNIISEGKSSELLRLIRTLKLHEKQQLKRGKRLHMADERFLKEAEKMVLGEFAYVLNESTDDILNRIVNCA</sequence>
<dbReference type="InterPro" id="IPR003711">
    <property type="entry name" value="CarD-like/TRCF_RID"/>
</dbReference>
<name>A0ABT0NI78_9FIRM</name>
<organism evidence="2 3">
    <name type="scientific">Ruminococcus bromii</name>
    <dbReference type="NCBI Taxonomy" id="40518"/>
    <lineage>
        <taxon>Bacteria</taxon>
        <taxon>Bacillati</taxon>
        <taxon>Bacillota</taxon>
        <taxon>Clostridia</taxon>
        <taxon>Eubacteriales</taxon>
        <taxon>Oscillospiraceae</taxon>
        <taxon>Ruminococcus</taxon>
    </lineage>
</organism>
<dbReference type="Gene3D" id="1.20.58.1290">
    <property type="entry name" value="CarD-like, C-terminal domain"/>
    <property type="match status" value="1"/>
</dbReference>
<dbReference type="EMBL" id="SNUZ01000011">
    <property type="protein sequence ID" value="MCL3787966.1"/>
    <property type="molecule type" value="Genomic_DNA"/>
</dbReference>
<proteinExistence type="predicted"/>
<accession>A0ABT0NI78</accession>
<comment type="caution">
    <text evidence="2">The sequence shown here is derived from an EMBL/GenBank/DDBJ whole genome shotgun (WGS) entry which is preliminary data.</text>
</comment>
<keyword evidence="3" id="KW-1185">Reference proteome</keyword>
<dbReference type="InterPro" id="IPR042215">
    <property type="entry name" value="CarD-like_C"/>
</dbReference>
<evidence type="ECO:0000313" key="3">
    <source>
        <dbReference type="Proteomes" id="UP001056693"/>
    </source>
</evidence>
<protein>
    <submittedName>
        <fullName evidence="2">CarD family transcriptional regulator</fullName>
    </submittedName>
</protein>
<dbReference type="Proteomes" id="UP001056693">
    <property type="component" value="Unassembled WGS sequence"/>
</dbReference>
<dbReference type="PANTHER" id="PTHR38447">
    <property type="entry name" value="TRANSCRIPTION FACTOR YDEB-RELATED"/>
    <property type="match status" value="1"/>
</dbReference>
<feature type="domain" description="CarD-like/TRCF RNAP-interacting" evidence="1">
    <location>
        <begin position="26"/>
        <end position="137"/>
    </location>
</feature>
<dbReference type="InterPro" id="IPR052531">
    <property type="entry name" value="CarD-like_regulator"/>
</dbReference>
<reference evidence="2 3" key="1">
    <citation type="submission" date="2019-03" db="EMBL/GenBank/DDBJ databases">
        <authorList>
            <person name="Molinero N."/>
            <person name="Sanchez B."/>
            <person name="Walker A."/>
            <person name="Duncan S."/>
            <person name="Delgado S."/>
            <person name="Margolles A."/>
        </authorList>
    </citation>
    <scope>NUCLEOTIDE SEQUENCE [LARGE SCALE GENOMIC DNA]</scope>
    <source>
        <strain evidence="2 3">IPLA60002</strain>
    </source>
</reference>
<dbReference type="InterPro" id="IPR036101">
    <property type="entry name" value="CarD-like/TRCF_RID_sf"/>
</dbReference>
<gene>
    <name evidence="2" type="ORF">E2N93_08135</name>
</gene>
<dbReference type="Gene3D" id="2.40.10.170">
    <property type="match status" value="1"/>
</dbReference>
<evidence type="ECO:0000313" key="2">
    <source>
        <dbReference type="EMBL" id="MCL3787966.1"/>
    </source>
</evidence>
<dbReference type="Pfam" id="PF02559">
    <property type="entry name" value="CarD_TRCF_RID"/>
    <property type="match status" value="1"/>
</dbReference>
<evidence type="ECO:0000259" key="1">
    <source>
        <dbReference type="SMART" id="SM01058"/>
    </source>
</evidence>